<reference evidence="4" key="1">
    <citation type="submission" date="2018-05" db="EMBL/GenBank/DDBJ databases">
        <title>Pseudarcicella sp. HME7025 Genome sequencing and assembly.</title>
        <authorList>
            <person name="Kim H."/>
            <person name="Kang H."/>
            <person name="Joh K."/>
        </authorList>
    </citation>
    <scope>NUCLEOTIDE SEQUENCE [LARGE SCALE GENOMIC DNA]</scope>
    <source>
        <strain evidence="4">HME7025</strain>
    </source>
</reference>
<feature type="transmembrane region" description="Helical" evidence="1">
    <location>
        <begin position="196"/>
        <end position="216"/>
    </location>
</feature>
<dbReference type="OrthoDB" id="4964461at2"/>
<feature type="transmembrane region" description="Helical" evidence="1">
    <location>
        <begin position="12"/>
        <end position="30"/>
    </location>
</feature>
<evidence type="ECO:0000313" key="3">
    <source>
        <dbReference type="EMBL" id="AWL10501.1"/>
    </source>
</evidence>
<gene>
    <name evidence="3" type="ORF">HME7025_02661</name>
</gene>
<keyword evidence="1" id="KW-1133">Transmembrane helix</keyword>
<dbReference type="Pfam" id="PF03818">
    <property type="entry name" value="MadM"/>
    <property type="match status" value="1"/>
</dbReference>
<keyword evidence="4" id="KW-1185">Reference proteome</keyword>
<feature type="transmembrane region" description="Helical" evidence="1">
    <location>
        <begin position="42"/>
        <end position="60"/>
    </location>
</feature>
<dbReference type="AlphaFoldDB" id="A0A2S2DYK8"/>
<feature type="transmembrane region" description="Helical" evidence="1">
    <location>
        <begin position="136"/>
        <end position="156"/>
    </location>
</feature>
<feature type="transmembrane region" description="Helical" evidence="1">
    <location>
        <begin position="106"/>
        <end position="129"/>
    </location>
</feature>
<dbReference type="RefSeq" id="WP_109324820.1">
    <property type="nucleotide sequence ID" value="NZ_CP029346.1"/>
</dbReference>
<evidence type="ECO:0000259" key="2">
    <source>
        <dbReference type="Pfam" id="PF03818"/>
    </source>
</evidence>
<proteinExistence type="predicted"/>
<dbReference type="InterPro" id="IPR004691">
    <property type="entry name" value="Mal/Na_symporter_MadM"/>
</dbReference>
<dbReference type="Proteomes" id="UP000245468">
    <property type="component" value="Chromosome"/>
</dbReference>
<keyword evidence="1" id="KW-0472">Membrane</keyword>
<sequence length="251" mass="25668">MNIISFFEKNGMITSFLIIALIMLVAEQISTRLLRKKIPGSAIAILLGLILAYYGGLLTGGEKGIADLAFFSGFKLVGGSMFRDFCIVSTALGVSFPVMLQAGKAGIISLVLGLVVSFVVGICVGLAFGYHDAESLATIGAGTLTFIVGPVTGSALGASSDVIALSVATGVVKAIVVTIFTPLIAAKIKLDNPHSAMVFGGIMGTTSGVAAGLAATDQKLVPYGALTATFYTGLGCLLCPSVFYLALKALM</sequence>
<dbReference type="KEGG" id="psez:HME7025_02661"/>
<evidence type="ECO:0000313" key="4">
    <source>
        <dbReference type="Proteomes" id="UP000245468"/>
    </source>
</evidence>
<feature type="domain" description="Malonate/sodium symporter MadM subunit N-terminal" evidence="2">
    <location>
        <begin position="5"/>
        <end position="251"/>
    </location>
</feature>
<dbReference type="InterPro" id="IPR018402">
    <property type="entry name" value="Mal/Na_symporter_MadM_N"/>
</dbReference>
<keyword evidence="1" id="KW-0812">Transmembrane</keyword>
<dbReference type="GO" id="GO:0044668">
    <property type="term" value="F:sodium:malonate symporter activity"/>
    <property type="evidence" value="ECO:0007669"/>
    <property type="project" value="InterPro"/>
</dbReference>
<dbReference type="EMBL" id="CP029346">
    <property type="protein sequence ID" value="AWL10501.1"/>
    <property type="molecule type" value="Genomic_DNA"/>
</dbReference>
<dbReference type="NCBIfam" id="TIGR00808">
    <property type="entry name" value="malonate_madM"/>
    <property type="match status" value="1"/>
</dbReference>
<protein>
    <recommendedName>
        <fullName evidence="2">Malonate/sodium symporter MadM subunit N-terminal domain-containing protein</fullName>
    </recommendedName>
</protein>
<accession>A0A2S2DYK8</accession>
<evidence type="ECO:0000256" key="1">
    <source>
        <dbReference type="SAM" id="Phobius"/>
    </source>
</evidence>
<organism evidence="3 4">
    <name type="scientific">Aquirufa nivalisilvae</name>
    <dbReference type="NCBI Taxonomy" id="2516557"/>
    <lineage>
        <taxon>Bacteria</taxon>
        <taxon>Pseudomonadati</taxon>
        <taxon>Bacteroidota</taxon>
        <taxon>Cytophagia</taxon>
        <taxon>Cytophagales</taxon>
        <taxon>Flectobacillaceae</taxon>
        <taxon>Aquirufa</taxon>
    </lineage>
</organism>
<feature type="transmembrane region" description="Helical" evidence="1">
    <location>
        <begin position="228"/>
        <end position="247"/>
    </location>
</feature>
<name>A0A2S2DYK8_9BACT</name>
<feature type="transmembrane region" description="Helical" evidence="1">
    <location>
        <begin position="162"/>
        <end position="184"/>
    </location>
</feature>